<evidence type="ECO:0000313" key="2">
    <source>
        <dbReference type="EMBL" id="PSK87522.1"/>
    </source>
</evidence>
<evidence type="ECO:0000259" key="1">
    <source>
        <dbReference type="Pfam" id="PF07883"/>
    </source>
</evidence>
<dbReference type="Gene3D" id="2.60.120.10">
    <property type="entry name" value="Jelly Rolls"/>
    <property type="match status" value="1"/>
</dbReference>
<accession>A0A1X6YSY2</accession>
<organism evidence="3 4">
    <name type="scientific">Limimaricola soesokkakensis</name>
    <dbReference type="NCBI Taxonomy" id="1343159"/>
    <lineage>
        <taxon>Bacteria</taxon>
        <taxon>Pseudomonadati</taxon>
        <taxon>Pseudomonadota</taxon>
        <taxon>Alphaproteobacteria</taxon>
        <taxon>Rhodobacterales</taxon>
        <taxon>Paracoccaceae</taxon>
        <taxon>Limimaricola</taxon>
    </lineage>
</organism>
<dbReference type="Pfam" id="PF07883">
    <property type="entry name" value="Cupin_2"/>
    <property type="match status" value="1"/>
</dbReference>
<evidence type="ECO:0000313" key="3">
    <source>
        <dbReference type="EMBL" id="SLN30581.1"/>
    </source>
</evidence>
<gene>
    <name evidence="2" type="ORF">CLV79_1021</name>
    <name evidence="3" type="ORF">LOS8367_01085</name>
</gene>
<dbReference type="InterPro" id="IPR013096">
    <property type="entry name" value="Cupin_2"/>
</dbReference>
<dbReference type="EMBL" id="FWFY01000003">
    <property type="protein sequence ID" value="SLN30581.1"/>
    <property type="molecule type" value="Genomic_DNA"/>
</dbReference>
<reference evidence="2 5" key="2">
    <citation type="submission" date="2018-03" db="EMBL/GenBank/DDBJ databases">
        <title>Genomic Encyclopedia of Archaeal and Bacterial Type Strains, Phase II (KMG-II): from individual species to whole genera.</title>
        <authorList>
            <person name="Goeker M."/>
        </authorList>
    </citation>
    <scope>NUCLEOTIDE SEQUENCE [LARGE SCALE GENOMIC DNA]</scope>
    <source>
        <strain evidence="2 5">DSM 29956</strain>
    </source>
</reference>
<dbReference type="Proteomes" id="UP000193495">
    <property type="component" value="Unassembled WGS sequence"/>
</dbReference>
<protein>
    <submittedName>
        <fullName evidence="3">Cupin domain protein</fullName>
    </submittedName>
    <submittedName>
        <fullName evidence="2">Mannose-6-phosphate isomerase-like protein (Cupin superfamily)</fullName>
    </submittedName>
</protein>
<dbReference type="InterPro" id="IPR052044">
    <property type="entry name" value="PKS_Associated_Protein"/>
</dbReference>
<dbReference type="SUPFAM" id="SSF51182">
    <property type="entry name" value="RmlC-like cupins"/>
    <property type="match status" value="1"/>
</dbReference>
<keyword evidence="2" id="KW-0413">Isomerase</keyword>
<sequence>MSSNAVHRDPDAIEEEVVEVSGQHRARYQMLFSADRTKTDSLTCGIAIVRPGEPLPLHRHAHAEVYFALAGAALVTVDGKDHELAEGQAIFIPGNLEHAVHAETEARLFFAFAADSYQEVRYVYLDDD</sequence>
<evidence type="ECO:0000313" key="4">
    <source>
        <dbReference type="Proteomes" id="UP000193495"/>
    </source>
</evidence>
<dbReference type="OrthoDB" id="5592106at2"/>
<dbReference type="EMBL" id="PYGB01000002">
    <property type="protein sequence ID" value="PSK87522.1"/>
    <property type="molecule type" value="Genomic_DNA"/>
</dbReference>
<proteinExistence type="predicted"/>
<name>A0A1X6YSY2_9RHOB</name>
<evidence type="ECO:0000313" key="5">
    <source>
        <dbReference type="Proteomes" id="UP000240624"/>
    </source>
</evidence>
<dbReference type="RefSeq" id="WP_085895477.1">
    <property type="nucleotide sequence ID" value="NZ_FWFY01000003.1"/>
</dbReference>
<dbReference type="GO" id="GO:0016853">
    <property type="term" value="F:isomerase activity"/>
    <property type="evidence" value="ECO:0007669"/>
    <property type="project" value="UniProtKB-KW"/>
</dbReference>
<dbReference type="Proteomes" id="UP000240624">
    <property type="component" value="Unassembled WGS sequence"/>
</dbReference>
<dbReference type="InterPro" id="IPR011051">
    <property type="entry name" value="RmlC_Cupin_sf"/>
</dbReference>
<dbReference type="PANTHER" id="PTHR36114:SF1">
    <property type="entry name" value="16.7 KDA PROTEIN IN WHIE LOCUS"/>
    <property type="match status" value="1"/>
</dbReference>
<feature type="domain" description="Cupin type-2" evidence="1">
    <location>
        <begin position="47"/>
        <end position="109"/>
    </location>
</feature>
<dbReference type="PANTHER" id="PTHR36114">
    <property type="entry name" value="16.7 KDA PROTEIN IN WHIE LOCUS"/>
    <property type="match status" value="1"/>
</dbReference>
<keyword evidence="5" id="KW-1185">Reference proteome</keyword>
<dbReference type="InterPro" id="IPR014710">
    <property type="entry name" value="RmlC-like_jellyroll"/>
</dbReference>
<dbReference type="AlphaFoldDB" id="A0A1X6YSY2"/>
<reference evidence="3 4" key="1">
    <citation type="submission" date="2017-03" db="EMBL/GenBank/DDBJ databases">
        <authorList>
            <person name="Afonso C.L."/>
            <person name="Miller P.J."/>
            <person name="Scott M.A."/>
            <person name="Spackman E."/>
            <person name="Goraichik I."/>
            <person name="Dimitrov K.M."/>
            <person name="Suarez D.L."/>
            <person name="Swayne D.E."/>
        </authorList>
    </citation>
    <scope>NUCLEOTIDE SEQUENCE [LARGE SCALE GENOMIC DNA]</scope>
    <source>
        <strain evidence="3 4">CECT 8367</strain>
    </source>
</reference>